<dbReference type="PANTHER" id="PTHR10168">
    <property type="entry name" value="GLUTAREDOXIN"/>
    <property type="match status" value="1"/>
</dbReference>
<evidence type="ECO:0000256" key="3">
    <source>
        <dbReference type="ARBA" id="ARBA00022490"/>
    </source>
</evidence>
<evidence type="ECO:0000256" key="2">
    <source>
        <dbReference type="ARBA" id="ARBA00007568"/>
    </source>
</evidence>
<gene>
    <name evidence="6" type="ORF">OLEA9_A115922</name>
</gene>
<dbReference type="EMBL" id="CACTIH010000334">
    <property type="protein sequence ID" value="CAA2959587.1"/>
    <property type="molecule type" value="Genomic_DNA"/>
</dbReference>
<sequence length="190" mass="20136">MQGVHRYGQLAEGGVRLELTPTTTSPLALDEAESTEMRIQRLISENPVIIFSRSSCCMCHVMKRLLFTIGVHPTVIELEEDEIVALNNNQVAASASASTPVPKGGDGDVGRGGIGAPALYIGGALVGGFESLLALHLSGHLVPKLIEVGVLQNNMTAPYVNSSKTTVNTAYSPTAHNPKLCEILAPAMYR</sequence>
<evidence type="ECO:0000256" key="1">
    <source>
        <dbReference type="ARBA" id="ARBA00004496"/>
    </source>
</evidence>
<dbReference type="Gene3D" id="3.40.30.10">
    <property type="entry name" value="Glutaredoxin"/>
    <property type="match status" value="1"/>
</dbReference>
<dbReference type="AlphaFoldDB" id="A0A8S0PY30"/>
<dbReference type="NCBIfam" id="TIGR02189">
    <property type="entry name" value="GlrX-like_plant"/>
    <property type="match status" value="1"/>
</dbReference>
<dbReference type="OrthoDB" id="418495at2759"/>
<keyword evidence="3" id="KW-0963">Cytoplasm</keyword>
<evidence type="ECO:0000313" key="6">
    <source>
        <dbReference type="EMBL" id="CAA2959587.1"/>
    </source>
</evidence>
<dbReference type="Pfam" id="PF00462">
    <property type="entry name" value="Glutaredoxin"/>
    <property type="match status" value="1"/>
</dbReference>
<dbReference type="InterPro" id="IPR011905">
    <property type="entry name" value="GlrX-like_pln_2"/>
</dbReference>
<evidence type="ECO:0000313" key="7">
    <source>
        <dbReference type="Proteomes" id="UP000594638"/>
    </source>
</evidence>
<protein>
    <submittedName>
        <fullName evidence="6">Glutaredoxin-C6-like</fullName>
    </submittedName>
</protein>
<comment type="subcellular location">
    <subcellularLocation>
        <location evidence="1">Cytoplasm</location>
    </subcellularLocation>
</comment>
<accession>A0A8S0PY30</accession>
<dbReference type="Proteomes" id="UP000594638">
    <property type="component" value="Unassembled WGS sequence"/>
</dbReference>
<dbReference type="InterPro" id="IPR036249">
    <property type="entry name" value="Thioredoxin-like_sf"/>
</dbReference>
<dbReference type="SUPFAM" id="SSF52833">
    <property type="entry name" value="Thioredoxin-like"/>
    <property type="match status" value="1"/>
</dbReference>
<dbReference type="GO" id="GO:0005737">
    <property type="term" value="C:cytoplasm"/>
    <property type="evidence" value="ECO:0007669"/>
    <property type="project" value="UniProtKB-SubCell"/>
</dbReference>
<reference evidence="6 7" key="1">
    <citation type="submission" date="2019-12" db="EMBL/GenBank/DDBJ databases">
        <authorList>
            <person name="Alioto T."/>
            <person name="Alioto T."/>
            <person name="Gomez Garrido J."/>
        </authorList>
    </citation>
    <scope>NUCLEOTIDE SEQUENCE [LARGE SCALE GENOMIC DNA]</scope>
</reference>
<dbReference type="PROSITE" id="PS51354">
    <property type="entry name" value="GLUTAREDOXIN_2"/>
    <property type="match status" value="1"/>
</dbReference>
<comment type="similarity">
    <text evidence="2">Belongs to the glutaredoxin family. CC-type subfamily.</text>
</comment>
<proteinExistence type="inferred from homology"/>
<comment type="caution">
    <text evidence="6">The sequence shown here is derived from an EMBL/GenBank/DDBJ whole genome shotgun (WGS) entry which is preliminary data.</text>
</comment>
<evidence type="ECO:0000259" key="5">
    <source>
        <dbReference type="Pfam" id="PF00462"/>
    </source>
</evidence>
<dbReference type="Gramene" id="OE9A115922T1">
    <property type="protein sequence ID" value="OE9A115922C1"/>
    <property type="gene ID" value="OE9A115922"/>
</dbReference>
<keyword evidence="4" id="KW-0676">Redox-active center</keyword>
<name>A0A8S0PY30_OLEEU</name>
<organism evidence="6 7">
    <name type="scientific">Olea europaea subsp. europaea</name>
    <dbReference type="NCBI Taxonomy" id="158383"/>
    <lineage>
        <taxon>Eukaryota</taxon>
        <taxon>Viridiplantae</taxon>
        <taxon>Streptophyta</taxon>
        <taxon>Embryophyta</taxon>
        <taxon>Tracheophyta</taxon>
        <taxon>Spermatophyta</taxon>
        <taxon>Magnoliopsida</taxon>
        <taxon>eudicotyledons</taxon>
        <taxon>Gunneridae</taxon>
        <taxon>Pentapetalae</taxon>
        <taxon>asterids</taxon>
        <taxon>lamiids</taxon>
        <taxon>Lamiales</taxon>
        <taxon>Oleaceae</taxon>
        <taxon>Oleeae</taxon>
        <taxon>Olea</taxon>
    </lineage>
</organism>
<feature type="domain" description="Glutaredoxin" evidence="5">
    <location>
        <begin position="48"/>
        <end position="83"/>
    </location>
</feature>
<evidence type="ECO:0000256" key="4">
    <source>
        <dbReference type="ARBA" id="ARBA00023284"/>
    </source>
</evidence>
<keyword evidence="7" id="KW-1185">Reference proteome</keyword>
<dbReference type="InterPro" id="IPR002109">
    <property type="entry name" value="Glutaredoxin"/>
</dbReference>